<reference evidence="9 10" key="1">
    <citation type="submission" date="2020-07" db="EMBL/GenBank/DDBJ databases">
        <title>Genomic Encyclopedia of Type Strains, Phase IV (KMG-V): Genome sequencing to study the core and pangenomes of soil and plant-associated prokaryotes.</title>
        <authorList>
            <person name="Whitman W."/>
        </authorList>
    </citation>
    <scope>NUCLEOTIDE SEQUENCE [LARGE SCALE GENOMIC DNA]</scope>
    <source>
        <strain evidence="9 10">AN3</strain>
    </source>
</reference>
<evidence type="ECO:0000259" key="8">
    <source>
        <dbReference type="Pfam" id="PF18317"/>
    </source>
</evidence>
<comment type="caution">
    <text evidence="9">The sequence shown here is derived from an EMBL/GenBank/DDBJ whole genome shotgun (WGS) entry which is preliminary data.</text>
</comment>
<comment type="pathway">
    <text evidence="1 6">Metabolic intermediate biosynthesis; chorismate biosynthesis; chorismate from D-erythrose 4-phosphate and phosphoenolpyruvate: step 4/7.</text>
</comment>
<dbReference type="HAMAP" id="MF_00222">
    <property type="entry name" value="Shikimate_DH_AroE"/>
    <property type="match status" value="1"/>
</dbReference>
<dbReference type="InterPro" id="IPR041121">
    <property type="entry name" value="SDH_C"/>
</dbReference>
<dbReference type="InterPro" id="IPR013708">
    <property type="entry name" value="Shikimate_DH-bd_N"/>
</dbReference>
<organism evidence="9 10">
    <name type="scientific">Phyllobacterium myrsinacearum</name>
    <dbReference type="NCBI Taxonomy" id="28101"/>
    <lineage>
        <taxon>Bacteria</taxon>
        <taxon>Pseudomonadati</taxon>
        <taxon>Pseudomonadota</taxon>
        <taxon>Alphaproteobacteria</taxon>
        <taxon>Hyphomicrobiales</taxon>
        <taxon>Phyllobacteriaceae</taxon>
        <taxon>Phyllobacterium</taxon>
    </lineage>
</organism>
<feature type="binding site" evidence="6">
    <location>
        <begin position="135"/>
        <end position="139"/>
    </location>
    <ligand>
        <name>NADP(+)</name>
        <dbReference type="ChEBI" id="CHEBI:58349"/>
    </ligand>
</feature>
<feature type="active site" description="Proton acceptor" evidence="6">
    <location>
        <position position="75"/>
    </location>
</feature>
<evidence type="ECO:0000256" key="3">
    <source>
        <dbReference type="ARBA" id="ARBA00023002"/>
    </source>
</evidence>
<comment type="catalytic activity">
    <reaction evidence="6">
        <text>shikimate + NADP(+) = 3-dehydroshikimate + NADPH + H(+)</text>
        <dbReference type="Rhea" id="RHEA:17737"/>
        <dbReference type="ChEBI" id="CHEBI:15378"/>
        <dbReference type="ChEBI" id="CHEBI:16630"/>
        <dbReference type="ChEBI" id="CHEBI:36208"/>
        <dbReference type="ChEBI" id="CHEBI:57783"/>
        <dbReference type="ChEBI" id="CHEBI:58349"/>
        <dbReference type="EC" id="1.1.1.25"/>
    </reaction>
</comment>
<feature type="binding site" evidence="6">
    <location>
        <position position="96"/>
    </location>
    <ligand>
        <name>shikimate</name>
        <dbReference type="ChEBI" id="CHEBI:36208"/>
    </ligand>
</feature>
<dbReference type="Gene3D" id="3.40.50.720">
    <property type="entry name" value="NAD(P)-binding Rossmann-like Domain"/>
    <property type="match status" value="1"/>
</dbReference>
<evidence type="ECO:0000313" key="9">
    <source>
        <dbReference type="EMBL" id="MBA8879516.1"/>
    </source>
</evidence>
<dbReference type="GO" id="GO:0009073">
    <property type="term" value="P:aromatic amino acid family biosynthetic process"/>
    <property type="evidence" value="ECO:0007669"/>
    <property type="project" value="UniProtKB-KW"/>
</dbReference>
<evidence type="ECO:0000256" key="6">
    <source>
        <dbReference type="HAMAP-Rule" id="MF_00222"/>
    </source>
</evidence>
<dbReference type="UniPathway" id="UPA00053">
    <property type="reaction ID" value="UER00087"/>
</dbReference>
<gene>
    <name evidence="6" type="primary">aroE</name>
    <name evidence="9" type="ORF">FHW16_003235</name>
</gene>
<feature type="binding site" evidence="6">
    <location>
        <position position="232"/>
    </location>
    <ligand>
        <name>shikimate</name>
        <dbReference type="ChEBI" id="CHEBI:36208"/>
    </ligand>
</feature>
<dbReference type="EMBL" id="JACGXN010000004">
    <property type="protein sequence ID" value="MBA8879516.1"/>
    <property type="molecule type" value="Genomic_DNA"/>
</dbReference>
<dbReference type="NCBIfam" id="NF009201">
    <property type="entry name" value="PRK12549.1"/>
    <property type="match status" value="1"/>
</dbReference>
<dbReference type="RefSeq" id="WP_182550152.1">
    <property type="nucleotide sequence ID" value="NZ_JACGXN010000004.1"/>
</dbReference>
<feature type="domain" description="Shikimate dehydrogenase substrate binding N-terminal" evidence="7">
    <location>
        <begin position="11"/>
        <end position="98"/>
    </location>
</feature>
<dbReference type="Pfam" id="PF08501">
    <property type="entry name" value="Shikimate_dh_N"/>
    <property type="match status" value="1"/>
</dbReference>
<proteinExistence type="inferred from homology"/>
<dbReference type="Proteomes" id="UP000549052">
    <property type="component" value="Unassembled WGS sequence"/>
</dbReference>
<dbReference type="PANTHER" id="PTHR21089">
    <property type="entry name" value="SHIKIMATE DEHYDROGENASE"/>
    <property type="match status" value="1"/>
</dbReference>
<dbReference type="GO" id="GO:0019632">
    <property type="term" value="P:shikimate metabolic process"/>
    <property type="evidence" value="ECO:0007669"/>
    <property type="project" value="TreeGrafter"/>
</dbReference>
<evidence type="ECO:0000256" key="5">
    <source>
        <dbReference type="ARBA" id="ARBA00060613"/>
    </source>
</evidence>
<dbReference type="InterPro" id="IPR022893">
    <property type="entry name" value="Shikimate_DH_fam"/>
</dbReference>
<dbReference type="GO" id="GO:0009423">
    <property type="term" value="P:chorismate biosynthetic process"/>
    <property type="evidence" value="ECO:0007669"/>
    <property type="project" value="UniProtKB-UniRule"/>
</dbReference>
<dbReference type="NCBIfam" id="NF001319">
    <property type="entry name" value="PRK00258.3-3"/>
    <property type="match status" value="1"/>
</dbReference>
<dbReference type="SUPFAM" id="SSF53223">
    <property type="entry name" value="Aminoacid dehydrogenase-like, N-terminal domain"/>
    <property type="match status" value="1"/>
</dbReference>
<accession>A0A839EQ21</accession>
<dbReference type="FunFam" id="3.40.50.720:FF:000086">
    <property type="entry name" value="Quinate/shikimate dehydrogenase"/>
    <property type="match status" value="1"/>
</dbReference>
<dbReference type="PANTHER" id="PTHR21089:SF1">
    <property type="entry name" value="BIFUNCTIONAL 3-DEHYDROQUINATE DEHYDRATASE_SHIKIMATE DEHYDROGENASE, CHLOROPLASTIC"/>
    <property type="match status" value="1"/>
</dbReference>
<dbReference type="Gene3D" id="3.40.50.10860">
    <property type="entry name" value="Leucine Dehydrogenase, chain A, domain 1"/>
    <property type="match status" value="1"/>
</dbReference>
<comment type="function">
    <text evidence="6">Involved in the biosynthesis of the chorismate, which leads to the biosynthesis of aromatic amino acids. Catalyzes the reversible NADPH linked reduction of 3-dehydroshikimate (DHSA) to yield shikimate (SA).</text>
</comment>
<dbReference type="CDD" id="cd01065">
    <property type="entry name" value="NAD_bind_Shikimate_DH"/>
    <property type="match status" value="1"/>
</dbReference>
<feature type="binding site" evidence="6">
    <location>
        <position position="71"/>
    </location>
    <ligand>
        <name>shikimate</name>
        <dbReference type="ChEBI" id="CHEBI:36208"/>
    </ligand>
</feature>
<dbReference type="GO" id="GO:0004764">
    <property type="term" value="F:shikimate 3-dehydrogenase (NADP+) activity"/>
    <property type="evidence" value="ECO:0007669"/>
    <property type="project" value="UniProtKB-UniRule"/>
</dbReference>
<feature type="domain" description="SDH C-terminal" evidence="8">
    <location>
        <begin position="255"/>
        <end position="280"/>
    </location>
</feature>
<dbReference type="Pfam" id="PF18317">
    <property type="entry name" value="SDH_C"/>
    <property type="match status" value="1"/>
</dbReference>
<sequence length="294" mass="31663">MTKSTHFLLGLVGAGIQKSRTPPMHEREGDEQGFRLFYQTIDLERLGVGPEALPDLLIDAERMGFAGLNVTHPCKQAIIPHLDELSPDAAALGAVNTVVLHGGRRIGHNTDWWGFSESFKRGLPGAPLSSLVQLGAGGAGAAVAHALLTLGVRELVLMDKDPSRAEETAAALNDRFERFGASRVRVSRDLATDVAAADGLVHCTPTGMDKYPGTPLPVELLHQKLWVAEIVYFPLETALLRAARHLGCRTLDGGGMAVFQAVEAFRLFTGVRPDHERMLRHFIQLGSGAKEAAA</sequence>
<dbReference type="SUPFAM" id="SSF51735">
    <property type="entry name" value="NAD(P)-binding Rossmann-fold domains"/>
    <property type="match status" value="1"/>
</dbReference>
<comment type="caution">
    <text evidence="6">Lacks conserved residue(s) required for the propagation of feature annotation.</text>
</comment>
<keyword evidence="4 6" id="KW-0057">Aromatic amino acid biosynthesis</keyword>
<evidence type="ECO:0000256" key="4">
    <source>
        <dbReference type="ARBA" id="ARBA00023141"/>
    </source>
</evidence>
<evidence type="ECO:0000313" key="10">
    <source>
        <dbReference type="Proteomes" id="UP000549052"/>
    </source>
</evidence>
<evidence type="ECO:0000259" key="7">
    <source>
        <dbReference type="Pfam" id="PF08501"/>
    </source>
</evidence>
<evidence type="ECO:0000256" key="1">
    <source>
        <dbReference type="ARBA" id="ARBA00004871"/>
    </source>
</evidence>
<feature type="binding site" evidence="6">
    <location>
        <begin position="19"/>
        <end position="21"/>
    </location>
    <ligand>
        <name>shikimate</name>
        <dbReference type="ChEBI" id="CHEBI:36208"/>
    </ligand>
</feature>
<dbReference type="AlphaFoldDB" id="A0A839EQ21"/>
<dbReference type="GO" id="GO:0005829">
    <property type="term" value="C:cytosol"/>
    <property type="evidence" value="ECO:0007669"/>
    <property type="project" value="TreeGrafter"/>
</dbReference>
<protein>
    <recommendedName>
        <fullName evidence="6">Shikimate dehydrogenase (NADP(+))</fullName>
        <shortName evidence="6">SDH</shortName>
        <ecNumber evidence="6">1.1.1.25</ecNumber>
    </recommendedName>
</protein>
<dbReference type="EC" id="1.1.1.25" evidence="6"/>
<dbReference type="InterPro" id="IPR046346">
    <property type="entry name" value="Aminoacid_DH-like_N_sf"/>
</dbReference>
<feature type="binding site" evidence="6">
    <location>
        <position position="260"/>
    </location>
    <ligand>
        <name>shikimate</name>
        <dbReference type="ChEBI" id="CHEBI:36208"/>
    </ligand>
</feature>
<comment type="similarity">
    <text evidence="6">Belongs to the shikimate dehydrogenase family.</text>
</comment>
<feature type="binding site" evidence="6">
    <location>
        <position position="111"/>
    </location>
    <ligand>
        <name>shikimate</name>
        <dbReference type="ChEBI" id="CHEBI:36208"/>
    </ligand>
</feature>
<keyword evidence="10" id="KW-1185">Reference proteome</keyword>
<feature type="binding site" evidence="6">
    <location>
        <position position="230"/>
    </location>
    <ligand>
        <name>NADP(+)</name>
        <dbReference type="ChEBI" id="CHEBI:58349"/>
    </ligand>
</feature>
<dbReference type="GO" id="GO:0008652">
    <property type="term" value="P:amino acid biosynthetic process"/>
    <property type="evidence" value="ECO:0007669"/>
    <property type="project" value="UniProtKB-KW"/>
</dbReference>
<evidence type="ECO:0000256" key="2">
    <source>
        <dbReference type="ARBA" id="ARBA00022605"/>
    </source>
</evidence>
<keyword evidence="6" id="KW-0521">NADP</keyword>
<comment type="subunit">
    <text evidence="6">Homodimer.</text>
</comment>
<name>A0A839EQ21_9HYPH</name>
<dbReference type="InterPro" id="IPR036291">
    <property type="entry name" value="NAD(P)-bd_dom_sf"/>
</dbReference>
<feature type="binding site" evidence="6">
    <location>
        <position position="253"/>
    </location>
    <ligand>
        <name>NADP(+)</name>
        <dbReference type="ChEBI" id="CHEBI:58349"/>
    </ligand>
</feature>
<keyword evidence="2 6" id="KW-0028">Amino-acid biosynthesis</keyword>
<dbReference type="GO" id="GO:0050661">
    <property type="term" value="F:NADP binding"/>
    <property type="evidence" value="ECO:0007669"/>
    <property type="project" value="TreeGrafter"/>
</dbReference>
<comment type="pathway">
    <text evidence="5">Aromatic compound metabolism; 3,4-dihydroxybenzoate biosynthesis; 3-dehydroquinate from D-quinate (NAD(+) route).</text>
</comment>
<keyword evidence="3 6" id="KW-0560">Oxidoreductase</keyword>